<evidence type="ECO:0000313" key="2">
    <source>
        <dbReference type="Proteomes" id="UP001055811"/>
    </source>
</evidence>
<proteinExistence type="predicted"/>
<accession>A0ACB9F8H1</accession>
<comment type="caution">
    <text evidence="1">The sequence shown here is derived from an EMBL/GenBank/DDBJ whole genome shotgun (WGS) entry which is preliminary data.</text>
</comment>
<sequence>MLTLCYGGLDFNRTHTQREGELKEQTPESSTPEKSLSGQTLVDFHTKIHFPMCPPASSIAPVPDLKKRFTNEAICKFLMQLKNGGSIPLENVLSDVDPYEYSPSNLPPDMLYYWPGKKKDLESGFWKSTGEACEIYSTPVVTCFRKTLEFYEGRAPHGQKTNWVMQKYTVTDKLISKPDPRALYEVFMVDESSSGRLSKSQLLEKIMDDGAGPSAMGDDSPDHLTGDFLELDDLAIPLPRTPTSGDVGDYIPRGGGGDYLEMDDLAIPLSPTTSCTDSSCMTMTSEEYFDSEALMRELGDDNGSQQIQESKVNLNLSVPAKLKEVVVNTTTTTLGSLDSDKEQKPSTEQNSNVGPTSINEPGGTSNANNTTPSPSTSSSSKEEKKDRVNNRTKKRKVMKYLCFLAF</sequence>
<keyword evidence="2" id="KW-1185">Reference proteome</keyword>
<reference evidence="1 2" key="2">
    <citation type="journal article" date="2022" name="Mol. Ecol. Resour.">
        <title>The genomes of chicory, endive, great burdock and yacon provide insights into Asteraceae paleo-polyploidization history and plant inulin production.</title>
        <authorList>
            <person name="Fan W."/>
            <person name="Wang S."/>
            <person name="Wang H."/>
            <person name="Wang A."/>
            <person name="Jiang F."/>
            <person name="Liu H."/>
            <person name="Zhao H."/>
            <person name="Xu D."/>
            <person name="Zhang Y."/>
        </authorList>
    </citation>
    <scope>NUCLEOTIDE SEQUENCE [LARGE SCALE GENOMIC DNA]</scope>
    <source>
        <strain evidence="2">cv. Punajuju</strain>
        <tissue evidence="1">Leaves</tissue>
    </source>
</reference>
<gene>
    <name evidence="1" type="ORF">L2E82_17318</name>
</gene>
<dbReference type="EMBL" id="CM042011">
    <property type="protein sequence ID" value="KAI3767230.1"/>
    <property type="molecule type" value="Genomic_DNA"/>
</dbReference>
<dbReference type="Proteomes" id="UP001055811">
    <property type="component" value="Linkage Group LG03"/>
</dbReference>
<protein>
    <submittedName>
        <fullName evidence="1">Uncharacterized protein</fullName>
    </submittedName>
</protein>
<evidence type="ECO:0000313" key="1">
    <source>
        <dbReference type="EMBL" id="KAI3767230.1"/>
    </source>
</evidence>
<organism evidence="1 2">
    <name type="scientific">Cichorium intybus</name>
    <name type="common">Chicory</name>
    <dbReference type="NCBI Taxonomy" id="13427"/>
    <lineage>
        <taxon>Eukaryota</taxon>
        <taxon>Viridiplantae</taxon>
        <taxon>Streptophyta</taxon>
        <taxon>Embryophyta</taxon>
        <taxon>Tracheophyta</taxon>
        <taxon>Spermatophyta</taxon>
        <taxon>Magnoliopsida</taxon>
        <taxon>eudicotyledons</taxon>
        <taxon>Gunneridae</taxon>
        <taxon>Pentapetalae</taxon>
        <taxon>asterids</taxon>
        <taxon>campanulids</taxon>
        <taxon>Asterales</taxon>
        <taxon>Asteraceae</taxon>
        <taxon>Cichorioideae</taxon>
        <taxon>Cichorieae</taxon>
        <taxon>Cichoriinae</taxon>
        <taxon>Cichorium</taxon>
    </lineage>
</organism>
<name>A0ACB9F8H1_CICIN</name>
<reference evidence="2" key="1">
    <citation type="journal article" date="2022" name="Mol. Ecol. Resour.">
        <title>The genomes of chicory, endive, great burdock and yacon provide insights into Asteraceae palaeo-polyploidization history and plant inulin production.</title>
        <authorList>
            <person name="Fan W."/>
            <person name="Wang S."/>
            <person name="Wang H."/>
            <person name="Wang A."/>
            <person name="Jiang F."/>
            <person name="Liu H."/>
            <person name="Zhao H."/>
            <person name="Xu D."/>
            <person name="Zhang Y."/>
        </authorList>
    </citation>
    <scope>NUCLEOTIDE SEQUENCE [LARGE SCALE GENOMIC DNA]</scope>
    <source>
        <strain evidence="2">cv. Punajuju</strain>
    </source>
</reference>